<dbReference type="InterPro" id="IPR013105">
    <property type="entry name" value="TPR_2"/>
</dbReference>
<dbReference type="InterPro" id="IPR019734">
    <property type="entry name" value="TPR_rpt"/>
</dbReference>
<dbReference type="SMART" id="SM00028">
    <property type="entry name" value="TPR"/>
    <property type="match status" value="8"/>
</dbReference>
<dbReference type="GO" id="GO:0008233">
    <property type="term" value="F:peptidase activity"/>
    <property type="evidence" value="ECO:0007669"/>
    <property type="project" value="UniProtKB-KW"/>
</dbReference>
<dbReference type="SUPFAM" id="SSF48452">
    <property type="entry name" value="TPR-like"/>
    <property type="match status" value="1"/>
</dbReference>
<keyword evidence="4" id="KW-0645">Protease</keyword>
<evidence type="ECO:0000256" key="2">
    <source>
        <dbReference type="ARBA" id="ARBA00022803"/>
    </source>
</evidence>
<dbReference type="RefSeq" id="WP_175105791.1">
    <property type="nucleotide sequence ID" value="NZ_CADIKM010000015.1"/>
</dbReference>
<dbReference type="EMBL" id="CADIKM010000015">
    <property type="protein sequence ID" value="CAB3792073.1"/>
    <property type="molecule type" value="Genomic_DNA"/>
</dbReference>
<evidence type="ECO:0000256" key="3">
    <source>
        <dbReference type="PROSITE-ProRule" id="PRU00339"/>
    </source>
</evidence>
<dbReference type="InterPro" id="IPR002201">
    <property type="entry name" value="Glyco_trans_9"/>
</dbReference>
<dbReference type="Pfam" id="PF14559">
    <property type="entry name" value="TPR_19"/>
    <property type="match status" value="2"/>
</dbReference>
<dbReference type="GO" id="GO:0006508">
    <property type="term" value="P:proteolysis"/>
    <property type="evidence" value="ECO:0007669"/>
    <property type="project" value="UniProtKB-KW"/>
</dbReference>
<accession>A0A6S7BAZ6</accession>
<dbReference type="Pfam" id="PF01075">
    <property type="entry name" value="Glyco_transf_9"/>
    <property type="match status" value="1"/>
</dbReference>
<feature type="repeat" description="TPR" evidence="3">
    <location>
        <begin position="114"/>
        <end position="147"/>
    </location>
</feature>
<sequence>MHTPFAADPAPSRAILQEAIGLHMKGQFEGAAALYEKLLEREPRNPDILQLLGICVLARGQADRAVELLGLSIELDPDQPPAHANLGRALKELGRGDEAIASFDRAIVAAPGYVDAWIDRGNTLSALGRINESLASFDAALSADPGHVGALNNRSAALRELKRYDEALACLHRAIEIEPDNVDTLLNLSTALRNVGNDEESIACVDRILARDPQHAPALNNRANALANLRRYQEALPTLDQAIAIAPGLASAWVNRGNVLAALCRHDDAHASFQHALAIAPDSAATRWNASLLALLLGHFPSGWQMYESRWAMPSFEPRRHTHLPFWLGDADLRNKRVVLWHEQGLGDTLQFCRYAIMVAALGAAVVLEVPPALKTLLAQSLRGIAMVVATGEPIAPCDFATPLMSLPFVFGTQADTIPFAPAYLKADPHSVATWAQRLGPRRRKLRIGVTFSGNAAHKNDRERSLPADQFVSLCNDAEWFIIQKGMRDAGELAYSRLPHVHYVGDELADFSDTAALMTHLDLVISADTAVAHLAGALGRPVWVLLPANPDWRWQRERTDSPWYPTASLFRQQRAGDWGDVVQQVVRALLTLAYPRR</sequence>
<dbReference type="EC" id="3.4.-.-" evidence="4"/>
<feature type="repeat" description="TPR" evidence="3">
    <location>
        <begin position="148"/>
        <end position="181"/>
    </location>
</feature>
<dbReference type="Pfam" id="PF07719">
    <property type="entry name" value="TPR_2"/>
    <property type="match status" value="1"/>
</dbReference>
<keyword evidence="1" id="KW-0677">Repeat</keyword>
<dbReference type="AlphaFoldDB" id="A0A6S7BAZ6"/>
<name>A0A6S7BAZ6_9BURK</name>
<proteinExistence type="predicted"/>
<dbReference type="Pfam" id="PF13432">
    <property type="entry name" value="TPR_16"/>
    <property type="match status" value="1"/>
</dbReference>
<reference evidence="4 5" key="1">
    <citation type="submission" date="2020-04" db="EMBL/GenBank/DDBJ databases">
        <authorList>
            <person name="De Canck E."/>
        </authorList>
    </citation>
    <scope>NUCLEOTIDE SEQUENCE [LARGE SCALE GENOMIC DNA]</scope>
    <source>
        <strain evidence="4 5">LMG 28138</strain>
    </source>
</reference>
<dbReference type="Proteomes" id="UP000494115">
    <property type="component" value="Unassembled WGS sequence"/>
</dbReference>
<keyword evidence="2 3" id="KW-0802">TPR repeat</keyword>
<protein>
    <submittedName>
        <fullName evidence="4">Beta-barrel assembly-enhancing protease</fullName>
        <ecNumber evidence="4">3.4.-.-</ecNumber>
    </submittedName>
</protein>
<feature type="repeat" description="TPR" evidence="3">
    <location>
        <begin position="250"/>
        <end position="283"/>
    </location>
</feature>
<keyword evidence="4" id="KW-0378">Hydrolase</keyword>
<dbReference type="InterPro" id="IPR051685">
    <property type="entry name" value="Ycf3/AcsC/BcsC/TPR_MFPF"/>
</dbReference>
<dbReference type="InterPro" id="IPR011990">
    <property type="entry name" value="TPR-like_helical_dom_sf"/>
</dbReference>
<dbReference type="SUPFAM" id="SSF53756">
    <property type="entry name" value="UDP-Glycosyltransferase/glycogen phosphorylase"/>
    <property type="match status" value="1"/>
</dbReference>
<evidence type="ECO:0000313" key="5">
    <source>
        <dbReference type="Proteomes" id="UP000494115"/>
    </source>
</evidence>
<dbReference type="GO" id="GO:0016757">
    <property type="term" value="F:glycosyltransferase activity"/>
    <property type="evidence" value="ECO:0007669"/>
    <property type="project" value="InterPro"/>
</dbReference>
<dbReference type="PANTHER" id="PTHR44943:SF8">
    <property type="entry name" value="TPR REPEAT-CONTAINING PROTEIN MJ0263"/>
    <property type="match status" value="1"/>
</dbReference>
<dbReference type="Gene3D" id="1.25.40.10">
    <property type="entry name" value="Tetratricopeptide repeat domain"/>
    <property type="match status" value="2"/>
</dbReference>
<dbReference type="PROSITE" id="PS50005">
    <property type="entry name" value="TPR"/>
    <property type="match status" value="5"/>
</dbReference>
<dbReference type="Gene3D" id="3.40.50.2000">
    <property type="entry name" value="Glycogen Phosphorylase B"/>
    <property type="match status" value="1"/>
</dbReference>
<feature type="repeat" description="TPR" evidence="3">
    <location>
        <begin position="80"/>
        <end position="113"/>
    </location>
</feature>
<organism evidence="4 5">
    <name type="scientific">Pararobbsia alpina</name>
    <dbReference type="NCBI Taxonomy" id="621374"/>
    <lineage>
        <taxon>Bacteria</taxon>
        <taxon>Pseudomonadati</taxon>
        <taxon>Pseudomonadota</taxon>
        <taxon>Betaproteobacteria</taxon>
        <taxon>Burkholderiales</taxon>
        <taxon>Burkholderiaceae</taxon>
        <taxon>Pararobbsia</taxon>
    </lineage>
</organism>
<dbReference type="PANTHER" id="PTHR44943">
    <property type="entry name" value="CELLULOSE SYNTHASE OPERON PROTEIN C"/>
    <property type="match status" value="1"/>
</dbReference>
<keyword evidence="5" id="KW-1185">Reference proteome</keyword>
<feature type="repeat" description="TPR" evidence="3">
    <location>
        <begin position="46"/>
        <end position="79"/>
    </location>
</feature>
<evidence type="ECO:0000313" key="4">
    <source>
        <dbReference type="EMBL" id="CAB3792073.1"/>
    </source>
</evidence>
<gene>
    <name evidence="4" type="primary">bepA_5</name>
    <name evidence="4" type="ORF">LMG28138_03259</name>
</gene>
<evidence type="ECO:0000256" key="1">
    <source>
        <dbReference type="ARBA" id="ARBA00022737"/>
    </source>
</evidence>